<accession>A0A3P7MGC5</accession>
<organism evidence="1 2">
    <name type="scientific">Cylicostephanus goldi</name>
    <name type="common">Nematode worm</name>
    <dbReference type="NCBI Taxonomy" id="71465"/>
    <lineage>
        <taxon>Eukaryota</taxon>
        <taxon>Metazoa</taxon>
        <taxon>Ecdysozoa</taxon>
        <taxon>Nematoda</taxon>
        <taxon>Chromadorea</taxon>
        <taxon>Rhabditida</taxon>
        <taxon>Rhabditina</taxon>
        <taxon>Rhabditomorpha</taxon>
        <taxon>Strongyloidea</taxon>
        <taxon>Strongylidae</taxon>
        <taxon>Cylicostephanus</taxon>
    </lineage>
</organism>
<proteinExistence type="predicted"/>
<reference evidence="1 2" key="1">
    <citation type="submission" date="2018-11" db="EMBL/GenBank/DDBJ databases">
        <authorList>
            <consortium name="Pathogen Informatics"/>
        </authorList>
    </citation>
    <scope>NUCLEOTIDE SEQUENCE [LARGE SCALE GENOMIC DNA]</scope>
</reference>
<dbReference type="OrthoDB" id="5867191at2759"/>
<gene>
    <name evidence="1" type="ORF">CGOC_LOCUS10980</name>
</gene>
<name>A0A3P7MGC5_CYLGO</name>
<dbReference type="AlphaFoldDB" id="A0A3P7MGC5"/>
<sequence length="164" mass="18029">MKIPQCKQLSHCEIVKSLMRVPTRNITSAMKPQFQKVHSFLTEAAQQCEKEPHTAILGRSIEGDKPSPTLCTLCFLVYYLLQYLNNALLQSPYLEMIPDAIGMTCAIIAGMHEDIPPPVCDALLADGALYALLKAITDSMGSFYDLIAVQGLACPTYQTLFGVC</sequence>
<dbReference type="EMBL" id="UYRV01113840">
    <property type="protein sequence ID" value="VDN28505.1"/>
    <property type="molecule type" value="Genomic_DNA"/>
</dbReference>
<evidence type="ECO:0000313" key="1">
    <source>
        <dbReference type="EMBL" id="VDN28505.1"/>
    </source>
</evidence>
<protein>
    <submittedName>
        <fullName evidence="1">Uncharacterized protein</fullName>
    </submittedName>
</protein>
<keyword evidence="2" id="KW-1185">Reference proteome</keyword>
<dbReference type="Proteomes" id="UP000271889">
    <property type="component" value="Unassembled WGS sequence"/>
</dbReference>
<evidence type="ECO:0000313" key="2">
    <source>
        <dbReference type="Proteomes" id="UP000271889"/>
    </source>
</evidence>